<sequence length="84" mass="9759">MSIDKSIIDNSKKNTNNSACSCKILFYNPTSYSEGMDLEKHIELFNNIQDYLQGRNFMIFDFTKETDDPLAIRLGWDISLKLDE</sequence>
<dbReference type="Proteomes" id="UP000265703">
    <property type="component" value="Unassembled WGS sequence"/>
</dbReference>
<evidence type="ECO:0000313" key="1">
    <source>
        <dbReference type="EMBL" id="RIA82982.1"/>
    </source>
</evidence>
<proteinExistence type="predicted"/>
<protein>
    <submittedName>
        <fullName evidence="1">Uncharacterized protein</fullName>
    </submittedName>
</protein>
<comment type="caution">
    <text evidence="1">The sequence shown here is derived from an EMBL/GenBank/DDBJ whole genome shotgun (WGS) entry which is preliminary data.</text>
</comment>
<reference evidence="1 2" key="1">
    <citation type="submission" date="2018-06" db="EMBL/GenBank/DDBJ databases">
        <title>Comparative genomics reveals the genomic features of Rhizophagus irregularis, R. cerebriforme, R. diaphanum and Gigaspora rosea, and their symbiotic lifestyle signature.</title>
        <authorList>
            <person name="Morin E."/>
            <person name="San Clemente H."/>
            <person name="Chen E.C.H."/>
            <person name="De La Providencia I."/>
            <person name="Hainaut M."/>
            <person name="Kuo A."/>
            <person name="Kohler A."/>
            <person name="Murat C."/>
            <person name="Tang N."/>
            <person name="Roy S."/>
            <person name="Loubradou J."/>
            <person name="Henrissat B."/>
            <person name="Grigoriev I.V."/>
            <person name="Corradi N."/>
            <person name="Roux C."/>
            <person name="Martin F.M."/>
        </authorList>
    </citation>
    <scope>NUCLEOTIDE SEQUENCE [LARGE SCALE GENOMIC DNA]</scope>
    <source>
        <strain evidence="1 2">DAOM 227022</strain>
    </source>
</reference>
<dbReference type="AlphaFoldDB" id="A0A397SBW5"/>
<dbReference type="OrthoDB" id="2304771at2759"/>
<organism evidence="1 2">
    <name type="scientific">Glomus cerebriforme</name>
    <dbReference type="NCBI Taxonomy" id="658196"/>
    <lineage>
        <taxon>Eukaryota</taxon>
        <taxon>Fungi</taxon>
        <taxon>Fungi incertae sedis</taxon>
        <taxon>Mucoromycota</taxon>
        <taxon>Glomeromycotina</taxon>
        <taxon>Glomeromycetes</taxon>
        <taxon>Glomerales</taxon>
        <taxon>Glomeraceae</taxon>
        <taxon>Glomus</taxon>
    </lineage>
</organism>
<keyword evidence="2" id="KW-1185">Reference proteome</keyword>
<evidence type="ECO:0000313" key="2">
    <source>
        <dbReference type="Proteomes" id="UP000265703"/>
    </source>
</evidence>
<accession>A0A397SBW5</accession>
<name>A0A397SBW5_9GLOM</name>
<gene>
    <name evidence="1" type="ORF">C1645_834503</name>
</gene>
<dbReference type="EMBL" id="QKYT01000610">
    <property type="protein sequence ID" value="RIA82982.1"/>
    <property type="molecule type" value="Genomic_DNA"/>
</dbReference>